<dbReference type="RefSeq" id="WP_179588961.1">
    <property type="nucleotide sequence ID" value="NZ_JACBYR010000002.1"/>
</dbReference>
<feature type="region of interest" description="Disordered" evidence="1">
    <location>
        <begin position="1"/>
        <end position="20"/>
    </location>
</feature>
<feature type="compositionally biased region" description="Low complexity" evidence="1">
    <location>
        <begin position="1"/>
        <end position="14"/>
    </location>
</feature>
<evidence type="ECO:0000313" key="3">
    <source>
        <dbReference type="EMBL" id="NYE84931.1"/>
    </source>
</evidence>
<proteinExistence type="predicted"/>
<dbReference type="AlphaFoldDB" id="A0A7Y9LQ09"/>
<dbReference type="Gene3D" id="1.20.1290.10">
    <property type="entry name" value="AhpD-like"/>
    <property type="match status" value="1"/>
</dbReference>
<dbReference type="Proteomes" id="UP000542125">
    <property type="component" value="Unassembled WGS sequence"/>
</dbReference>
<dbReference type="PANTHER" id="PTHR34846">
    <property type="entry name" value="4-CARBOXYMUCONOLACTONE DECARBOXYLASE FAMILY PROTEIN (AFU_ORTHOLOGUE AFUA_6G11590)"/>
    <property type="match status" value="1"/>
</dbReference>
<protein>
    <submittedName>
        <fullName evidence="3">AhpD family alkylhydroperoxidase</fullName>
    </submittedName>
</protein>
<name>A0A7Y9LQ09_9BURK</name>
<organism evidence="3 4">
    <name type="scientific">Pigmentiphaga litoralis</name>
    <dbReference type="NCBI Taxonomy" id="516702"/>
    <lineage>
        <taxon>Bacteria</taxon>
        <taxon>Pseudomonadati</taxon>
        <taxon>Pseudomonadota</taxon>
        <taxon>Betaproteobacteria</taxon>
        <taxon>Burkholderiales</taxon>
        <taxon>Alcaligenaceae</taxon>
        <taxon>Pigmentiphaga</taxon>
    </lineage>
</organism>
<evidence type="ECO:0000256" key="1">
    <source>
        <dbReference type="SAM" id="MobiDB-lite"/>
    </source>
</evidence>
<gene>
    <name evidence="3" type="ORF">FHW18_004238</name>
</gene>
<dbReference type="Pfam" id="PF02627">
    <property type="entry name" value="CMD"/>
    <property type="match status" value="1"/>
</dbReference>
<keyword evidence="3" id="KW-0560">Oxidoreductase</keyword>
<accession>A0A7Y9LQ09</accession>
<evidence type="ECO:0000259" key="2">
    <source>
        <dbReference type="Pfam" id="PF02627"/>
    </source>
</evidence>
<dbReference type="GO" id="GO:0051920">
    <property type="term" value="F:peroxiredoxin activity"/>
    <property type="evidence" value="ECO:0007669"/>
    <property type="project" value="InterPro"/>
</dbReference>
<dbReference type="InterPro" id="IPR029032">
    <property type="entry name" value="AhpD-like"/>
</dbReference>
<sequence length="190" mass="20668">MTTSTNPNANPNATHGPRVALVEPGTRPELAEMEARIQGARGRISPLYQVLLNSPAVVEGWEAMLTAIRNKTGISARHRELVILRVAMLNRAAYEFDAHVPHALKGGVSQAAIDALREDADGAIRGIELDDLDRQVLALTDTMTREIEVPDAQFNALQDHFGPQGMVELTATVAAYNMVSRFLVAMHIGH</sequence>
<dbReference type="EMBL" id="JACBYR010000002">
    <property type="protein sequence ID" value="NYE84931.1"/>
    <property type="molecule type" value="Genomic_DNA"/>
</dbReference>
<keyword evidence="4" id="KW-1185">Reference proteome</keyword>
<reference evidence="3 4" key="1">
    <citation type="submission" date="2020-07" db="EMBL/GenBank/DDBJ databases">
        <title>Genomic Encyclopedia of Type Strains, Phase IV (KMG-V): Genome sequencing to study the core and pangenomes of soil and plant-associated prokaryotes.</title>
        <authorList>
            <person name="Whitman W."/>
        </authorList>
    </citation>
    <scope>NUCLEOTIDE SEQUENCE [LARGE SCALE GENOMIC DNA]</scope>
    <source>
        <strain evidence="3 4">SAS40</strain>
    </source>
</reference>
<keyword evidence="3" id="KW-0575">Peroxidase</keyword>
<dbReference type="PANTHER" id="PTHR34846:SF11">
    <property type="entry name" value="4-CARBOXYMUCONOLACTONE DECARBOXYLASE FAMILY PROTEIN (AFU_ORTHOLOGUE AFUA_6G11590)"/>
    <property type="match status" value="1"/>
</dbReference>
<evidence type="ECO:0000313" key="4">
    <source>
        <dbReference type="Proteomes" id="UP000542125"/>
    </source>
</evidence>
<comment type="caution">
    <text evidence="3">The sequence shown here is derived from an EMBL/GenBank/DDBJ whole genome shotgun (WGS) entry which is preliminary data.</text>
</comment>
<dbReference type="InterPro" id="IPR003779">
    <property type="entry name" value="CMD-like"/>
</dbReference>
<feature type="domain" description="Carboxymuconolactone decarboxylase-like" evidence="2">
    <location>
        <begin position="55"/>
        <end position="118"/>
    </location>
</feature>
<dbReference type="SUPFAM" id="SSF69118">
    <property type="entry name" value="AhpD-like"/>
    <property type="match status" value="1"/>
</dbReference>